<evidence type="ECO:0000259" key="1">
    <source>
        <dbReference type="PROSITE" id="PS51819"/>
    </source>
</evidence>
<dbReference type="STRING" id="1836467.BTR34_16210"/>
<dbReference type="EMBL" id="LZFP01000004">
    <property type="protein sequence ID" value="OBR41010.1"/>
    <property type="molecule type" value="Genomic_DNA"/>
</dbReference>
<dbReference type="PROSITE" id="PS51819">
    <property type="entry name" value="VOC"/>
    <property type="match status" value="1"/>
</dbReference>
<dbReference type="InterPro" id="IPR025870">
    <property type="entry name" value="Glyoxalase-like_dom"/>
</dbReference>
<protein>
    <submittedName>
        <fullName evidence="2">Glyoxalase</fullName>
    </submittedName>
</protein>
<evidence type="ECO:0000313" key="2">
    <source>
        <dbReference type="EMBL" id="OBR41010.1"/>
    </source>
</evidence>
<dbReference type="InterPro" id="IPR037523">
    <property type="entry name" value="VOC_core"/>
</dbReference>
<keyword evidence="3" id="KW-1185">Reference proteome</keyword>
<dbReference type="Pfam" id="PF12681">
    <property type="entry name" value="Glyoxalase_2"/>
    <property type="match status" value="1"/>
</dbReference>
<comment type="caution">
    <text evidence="2">The sequence shown here is derived from an EMBL/GenBank/DDBJ whole genome shotgun (WGS) entry which is preliminary data.</text>
</comment>
<dbReference type="InterPro" id="IPR029068">
    <property type="entry name" value="Glyas_Bleomycin-R_OHBP_Dase"/>
</dbReference>
<gene>
    <name evidence="2" type="ORF">A9200_14390</name>
</gene>
<name>A0A1B7ZD19_9FLAO</name>
<dbReference type="PANTHER" id="PTHR34109">
    <property type="entry name" value="BNAUNNG04460D PROTEIN-RELATED"/>
    <property type="match status" value="1"/>
</dbReference>
<reference evidence="3" key="1">
    <citation type="submission" date="2016-06" db="EMBL/GenBank/DDBJ databases">
        <authorList>
            <person name="Zhan P."/>
        </authorList>
    </citation>
    <scope>NUCLEOTIDE SEQUENCE [LARGE SCALE GENOMIC DNA]</scope>
    <source>
        <strain evidence="3">T28</strain>
    </source>
</reference>
<evidence type="ECO:0000313" key="3">
    <source>
        <dbReference type="Proteomes" id="UP000092164"/>
    </source>
</evidence>
<dbReference type="KEGG" id="mart:BTR34_16210"/>
<dbReference type="Gene3D" id="3.10.180.10">
    <property type="entry name" value="2,3-Dihydroxybiphenyl 1,2-Dioxygenase, domain 1"/>
    <property type="match status" value="1"/>
</dbReference>
<dbReference type="AlphaFoldDB" id="A0A1B7ZD19"/>
<feature type="domain" description="VOC" evidence="1">
    <location>
        <begin position="2"/>
        <end position="127"/>
    </location>
</feature>
<organism evidence="2 3">
    <name type="scientific">Maribacter hydrothermalis</name>
    <dbReference type="NCBI Taxonomy" id="1836467"/>
    <lineage>
        <taxon>Bacteria</taxon>
        <taxon>Pseudomonadati</taxon>
        <taxon>Bacteroidota</taxon>
        <taxon>Flavobacteriia</taxon>
        <taxon>Flavobacteriales</taxon>
        <taxon>Flavobacteriaceae</taxon>
        <taxon>Maribacter</taxon>
    </lineage>
</organism>
<dbReference type="SUPFAM" id="SSF54593">
    <property type="entry name" value="Glyoxalase/Bleomycin resistance protein/Dihydroxybiphenyl dioxygenase"/>
    <property type="match status" value="1"/>
</dbReference>
<dbReference type="RefSeq" id="WP_068483073.1">
    <property type="nucleotide sequence ID" value="NZ_CP018760.1"/>
</dbReference>
<dbReference type="OrthoDB" id="9796521at2"/>
<sequence length="130" mass="14810">MQYAYTIIYVENVVETIEFYKRAFGFEKKFVTPENDYGELISGETTIAFASFELGISNFKKGFEKIDKSKKPFGVEMAFTTENIETDFKKAIDAGATEFEPLVEKPWGQKVGYVLDNNGFLIEICTPIKN</sequence>
<dbReference type="Proteomes" id="UP000092164">
    <property type="component" value="Unassembled WGS sequence"/>
</dbReference>
<accession>A0A1B7ZD19</accession>
<proteinExistence type="predicted"/>